<evidence type="ECO:0000313" key="3">
    <source>
        <dbReference type="Proteomes" id="UP001632038"/>
    </source>
</evidence>
<protein>
    <submittedName>
        <fullName evidence="2">Uncharacterized protein</fullName>
    </submittedName>
</protein>
<proteinExistence type="predicted"/>
<sequence>MVERFKVDEMPRSSASKTLAIEKGRGTQLKDIPNVLSKRRADENLQPVGSSHHSLWKESKGLLYVHTLKKNLGLFSGFIWAENEEKQKLKVKEKIDKCVKEKLLDFCDVLNISLNKSIYKEELVAKLLEFLESPHATTDALHADKENVKKRKSKGSASKSPAVVKFTKMDATMSIVSSSISSPADEPQTSSQLGTLSWLMLPPKAGDTMLCKFYNLADDMVESFGVELQDSDDAILVESLHGFNTSIYTMKSCATMLGENLSLTFPLDQDGKIFENILNRKIPWPRVPD</sequence>
<dbReference type="PANTHER" id="PTHR13468">
    <property type="entry name" value="DEK PROTEIN"/>
    <property type="match status" value="1"/>
</dbReference>
<dbReference type="AlphaFoldDB" id="A0ABD3EPL8"/>
<evidence type="ECO:0000313" key="2">
    <source>
        <dbReference type="EMBL" id="KAL3655039.1"/>
    </source>
</evidence>
<dbReference type="PANTHER" id="PTHR13468:SF1">
    <property type="entry name" value="PROTEIN DEK"/>
    <property type="match status" value="1"/>
</dbReference>
<comment type="caution">
    <text evidence="2">The sequence shown here is derived from an EMBL/GenBank/DDBJ whole genome shotgun (WGS) entry which is preliminary data.</text>
</comment>
<dbReference type="EMBL" id="JAVIJP010000002">
    <property type="protein sequence ID" value="KAL3655039.1"/>
    <property type="molecule type" value="Genomic_DNA"/>
</dbReference>
<reference evidence="3" key="1">
    <citation type="journal article" date="2024" name="IScience">
        <title>Strigolactones Initiate the Formation of Haustorium-like Structures in Castilleja.</title>
        <authorList>
            <person name="Buerger M."/>
            <person name="Peterson D."/>
            <person name="Chory J."/>
        </authorList>
    </citation>
    <scope>NUCLEOTIDE SEQUENCE [LARGE SCALE GENOMIC DNA]</scope>
</reference>
<keyword evidence="3" id="KW-1185">Reference proteome</keyword>
<gene>
    <name evidence="2" type="ORF">CASFOL_000825</name>
</gene>
<name>A0ABD3EPL8_9LAMI</name>
<evidence type="ECO:0000256" key="1">
    <source>
        <dbReference type="SAM" id="MobiDB-lite"/>
    </source>
</evidence>
<dbReference type="Proteomes" id="UP001632038">
    <property type="component" value="Unassembled WGS sequence"/>
</dbReference>
<dbReference type="InterPro" id="IPR044198">
    <property type="entry name" value="DEK"/>
</dbReference>
<accession>A0ABD3EPL8</accession>
<feature type="region of interest" description="Disordered" evidence="1">
    <location>
        <begin position="141"/>
        <end position="161"/>
    </location>
</feature>
<organism evidence="2 3">
    <name type="scientific">Castilleja foliolosa</name>
    <dbReference type="NCBI Taxonomy" id="1961234"/>
    <lineage>
        <taxon>Eukaryota</taxon>
        <taxon>Viridiplantae</taxon>
        <taxon>Streptophyta</taxon>
        <taxon>Embryophyta</taxon>
        <taxon>Tracheophyta</taxon>
        <taxon>Spermatophyta</taxon>
        <taxon>Magnoliopsida</taxon>
        <taxon>eudicotyledons</taxon>
        <taxon>Gunneridae</taxon>
        <taxon>Pentapetalae</taxon>
        <taxon>asterids</taxon>
        <taxon>lamiids</taxon>
        <taxon>Lamiales</taxon>
        <taxon>Orobanchaceae</taxon>
        <taxon>Pedicularideae</taxon>
        <taxon>Castillejinae</taxon>
        <taxon>Castilleja</taxon>
    </lineage>
</organism>